<sequence>MYIVQILFVGPSPKTKIQSGPHTESIDQNSNPPFNFSICLFDLSVRRRRSTDSKTECDCRNQCSEIRVLGALLTLQVQ</sequence>
<proteinExistence type="predicted"/>
<evidence type="ECO:0000313" key="2">
    <source>
        <dbReference type="Proteomes" id="UP001055879"/>
    </source>
</evidence>
<name>A0ACB8Y639_ARCLA</name>
<protein>
    <submittedName>
        <fullName evidence="1">Uncharacterized protein</fullName>
    </submittedName>
</protein>
<reference evidence="1 2" key="2">
    <citation type="journal article" date="2022" name="Mol. Ecol. Resour.">
        <title>The genomes of chicory, endive, great burdock and yacon provide insights into Asteraceae paleo-polyploidization history and plant inulin production.</title>
        <authorList>
            <person name="Fan W."/>
            <person name="Wang S."/>
            <person name="Wang H."/>
            <person name="Wang A."/>
            <person name="Jiang F."/>
            <person name="Liu H."/>
            <person name="Zhao H."/>
            <person name="Xu D."/>
            <person name="Zhang Y."/>
        </authorList>
    </citation>
    <scope>NUCLEOTIDE SEQUENCE [LARGE SCALE GENOMIC DNA]</scope>
    <source>
        <strain evidence="2">cv. Niubang</strain>
    </source>
</reference>
<comment type="caution">
    <text evidence="1">The sequence shown here is derived from an EMBL/GenBank/DDBJ whole genome shotgun (WGS) entry which is preliminary data.</text>
</comment>
<reference evidence="2" key="1">
    <citation type="journal article" date="2022" name="Mol. Ecol. Resour.">
        <title>The genomes of chicory, endive, great burdock and yacon provide insights into Asteraceae palaeo-polyploidization history and plant inulin production.</title>
        <authorList>
            <person name="Fan W."/>
            <person name="Wang S."/>
            <person name="Wang H."/>
            <person name="Wang A."/>
            <person name="Jiang F."/>
            <person name="Liu H."/>
            <person name="Zhao H."/>
            <person name="Xu D."/>
            <person name="Zhang Y."/>
        </authorList>
    </citation>
    <scope>NUCLEOTIDE SEQUENCE [LARGE SCALE GENOMIC DNA]</scope>
    <source>
        <strain evidence="2">cv. Niubang</strain>
    </source>
</reference>
<organism evidence="1 2">
    <name type="scientific">Arctium lappa</name>
    <name type="common">Greater burdock</name>
    <name type="synonym">Lappa major</name>
    <dbReference type="NCBI Taxonomy" id="4217"/>
    <lineage>
        <taxon>Eukaryota</taxon>
        <taxon>Viridiplantae</taxon>
        <taxon>Streptophyta</taxon>
        <taxon>Embryophyta</taxon>
        <taxon>Tracheophyta</taxon>
        <taxon>Spermatophyta</taxon>
        <taxon>Magnoliopsida</taxon>
        <taxon>eudicotyledons</taxon>
        <taxon>Gunneridae</taxon>
        <taxon>Pentapetalae</taxon>
        <taxon>asterids</taxon>
        <taxon>campanulids</taxon>
        <taxon>Asterales</taxon>
        <taxon>Asteraceae</taxon>
        <taxon>Carduoideae</taxon>
        <taxon>Cardueae</taxon>
        <taxon>Arctiinae</taxon>
        <taxon>Arctium</taxon>
    </lineage>
</organism>
<keyword evidence="2" id="KW-1185">Reference proteome</keyword>
<dbReference type="Proteomes" id="UP001055879">
    <property type="component" value="Linkage Group LG13"/>
</dbReference>
<evidence type="ECO:0000313" key="1">
    <source>
        <dbReference type="EMBL" id="KAI3680531.1"/>
    </source>
</evidence>
<gene>
    <name evidence="1" type="ORF">L6452_35303</name>
</gene>
<accession>A0ACB8Y639</accession>
<dbReference type="EMBL" id="CM042059">
    <property type="protein sequence ID" value="KAI3680531.1"/>
    <property type="molecule type" value="Genomic_DNA"/>
</dbReference>